<dbReference type="PANTHER" id="PTHR33204">
    <property type="entry name" value="TRANSCRIPTIONAL REGULATOR, MARR FAMILY"/>
    <property type="match status" value="1"/>
</dbReference>
<keyword evidence="5" id="KW-1185">Reference proteome</keyword>
<dbReference type="RefSeq" id="WP_104506166.1">
    <property type="nucleotide sequence ID" value="NZ_JACIGC010000043.1"/>
</dbReference>
<evidence type="ECO:0000256" key="1">
    <source>
        <dbReference type="ARBA" id="ARBA00023015"/>
    </source>
</evidence>
<dbReference type="Proteomes" id="UP000239089">
    <property type="component" value="Unassembled WGS sequence"/>
</dbReference>
<dbReference type="EMBL" id="NHSJ01000020">
    <property type="protein sequence ID" value="PPQ33430.1"/>
    <property type="molecule type" value="Genomic_DNA"/>
</dbReference>
<evidence type="ECO:0000256" key="3">
    <source>
        <dbReference type="ARBA" id="ARBA00023163"/>
    </source>
</evidence>
<protein>
    <submittedName>
        <fullName evidence="4">Transcriptional regulator</fullName>
    </submittedName>
</protein>
<keyword evidence="2" id="KW-0238">DNA-binding</keyword>
<gene>
    <name evidence="4" type="ORF">CCR94_01745</name>
</gene>
<dbReference type="InterPro" id="IPR036390">
    <property type="entry name" value="WH_DNA-bd_sf"/>
</dbReference>
<comment type="caution">
    <text evidence="4">The sequence shown here is derived from an EMBL/GenBank/DDBJ whole genome shotgun (WGS) entry which is preliminary data.</text>
</comment>
<keyword evidence="3" id="KW-0804">Transcription</keyword>
<dbReference type="GO" id="GO:0003677">
    <property type="term" value="F:DNA binding"/>
    <property type="evidence" value="ECO:0007669"/>
    <property type="project" value="UniProtKB-KW"/>
</dbReference>
<sequence length="161" mass="18130">MKRKTVGNMQCPVARSLERVGDWWNILILREAFYGVTRFDDFQTNLGIATNTLTRRLNDMVEGDLLQRQAYSEKPPRHEYVLTDLGRSFRPVLLMLVAWGNENFAPEGRSVELADPVTGLPVEPVLVDKATGRPLAEGVKVVAGPAAEAALRRRLEQRKML</sequence>
<evidence type="ECO:0000313" key="4">
    <source>
        <dbReference type="EMBL" id="PPQ33430.1"/>
    </source>
</evidence>
<evidence type="ECO:0000256" key="2">
    <source>
        <dbReference type="ARBA" id="ARBA00023125"/>
    </source>
</evidence>
<organism evidence="4 5">
    <name type="scientific">Rhodoblastus sphagnicola</name>
    <dbReference type="NCBI Taxonomy" id="333368"/>
    <lineage>
        <taxon>Bacteria</taxon>
        <taxon>Pseudomonadati</taxon>
        <taxon>Pseudomonadota</taxon>
        <taxon>Alphaproteobacteria</taxon>
        <taxon>Hyphomicrobiales</taxon>
        <taxon>Rhodoblastaceae</taxon>
        <taxon>Rhodoblastus</taxon>
    </lineage>
</organism>
<dbReference type="OrthoDB" id="9782219at2"/>
<proteinExistence type="predicted"/>
<dbReference type="PROSITE" id="PS51118">
    <property type="entry name" value="HTH_HXLR"/>
    <property type="match status" value="1"/>
</dbReference>
<dbReference type="InterPro" id="IPR002577">
    <property type="entry name" value="HTH_HxlR"/>
</dbReference>
<dbReference type="SUPFAM" id="SSF46785">
    <property type="entry name" value="Winged helix' DNA-binding domain"/>
    <property type="match status" value="1"/>
</dbReference>
<dbReference type="Pfam" id="PF01638">
    <property type="entry name" value="HxlR"/>
    <property type="match status" value="1"/>
</dbReference>
<accession>A0A2S6NFQ9</accession>
<dbReference type="Gene3D" id="1.10.10.10">
    <property type="entry name" value="Winged helix-like DNA-binding domain superfamily/Winged helix DNA-binding domain"/>
    <property type="match status" value="1"/>
</dbReference>
<name>A0A2S6NFQ9_9HYPH</name>
<dbReference type="AlphaFoldDB" id="A0A2S6NFQ9"/>
<dbReference type="InterPro" id="IPR036388">
    <property type="entry name" value="WH-like_DNA-bd_sf"/>
</dbReference>
<evidence type="ECO:0000313" key="5">
    <source>
        <dbReference type="Proteomes" id="UP000239089"/>
    </source>
</evidence>
<dbReference type="PANTHER" id="PTHR33204:SF17">
    <property type="entry name" value="TRANSCRIPTIONAL REGULATORY PROTEIN"/>
    <property type="match status" value="1"/>
</dbReference>
<keyword evidence="1" id="KW-0805">Transcription regulation</keyword>
<reference evidence="4 5" key="1">
    <citation type="journal article" date="2018" name="Arch. Microbiol.">
        <title>New insights into the metabolic potential of the phototrophic purple bacterium Rhodopila globiformis DSM 161(T) from its draft genome sequence and evidence for a vanadium-dependent nitrogenase.</title>
        <authorList>
            <person name="Imhoff J.F."/>
            <person name="Rahn T."/>
            <person name="Kunzel S."/>
            <person name="Neulinger S.C."/>
        </authorList>
    </citation>
    <scope>NUCLEOTIDE SEQUENCE [LARGE SCALE GENOMIC DNA]</scope>
    <source>
        <strain evidence="4 5">DSM 16996</strain>
    </source>
</reference>